<dbReference type="PANTHER" id="PTHR28623">
    <property type="entry name" value="PROTEIN FAM118B"/>
    <property type="match status" value="1"/>
</dbReference>
<dbReference type="EMBL" id="JANPWB010000007">
    <property type="protein sequence ID" value="KAJ1168055.1"/>
    <property type="molecule type" value="Genomic_DNA"/>
</dbReference>
<protein>
    <submittedName>
        <fullName evidence="4">Uncharacterized protein</fullName>
    </submittedName>
</protein>
<sequence length="208" mass="23252">MSAIGWCAPGAILEHPPEFLGVLPGGSIEVCLEKFHILKYKQPRNMVLVVGTGVSAAAAPGIDALKSWRHCLLAIIDAAKELQVLHPSEICEFRREVCARKDLLTVAHQIRRHMSPLSGEPKPTFFQDCLIKIFEDLEDHVCCPDVLQSILKVMEKGALVVTTNYDTFLETFGRHLRRPMQSLDMQDPAKVTREQSLCFLPVLSSCFK</sequence>
<dbReference type="AlphaFoldDB" id="A0AAV7SV33"/>
<evidence type="ECO:0000256" key="2">
    <source>
        <dbReference type="ARBA" id="ARBA00022553"/>
    </source>
</evidence>
<dbReference type="PANTHER" id="PTHR28623:SF2">
    <property type="entry name" value="PROTEIN FAM118A"/>
    <property type="match status" value="1"/>
</dbReference>
<reference evidence="4" key="1">
    <citation type="journal article" date="2022" name="bioRxiv">
        <title>Sequencing and chromosome-scale assembly of the giantPleurodeles waltlgenome.</title>
        <authorList>
            <person name="Brown T."/>
            <person name="Elewa A."/>
            <person name="Iarovenko S."/>
            <person name="Subramanian E."/>
            <person name="Araus A.J."/>
            <person name="Petzold A."/>
            <person name="Susuki M."/>
            <person name="Suzuki K.-i.T."/>
            <person name="Hayashi T."/>
            <person name="Toyoda A."/>
            <person name="Oliveira C."/>
            <person name="Osipova E."/>
            <person name="Leigh N.D."/>
            <person name="Simon A."/>
            <person name="Yun M.H."/>
        </authorList>
    </citation>
    <scope>NUCLEOTIDE SEQUENCE</scope>
    <source>
        <strain evidence="4">20211129_DDA</strain>
        <tissue evidence="4">Liver</tissue>
    </source>
</reference>
<dbReference type="InterPro" id="IPR038916">
    <property type="entry name" value="FAM118"/>
</dbReference>
<name>A0AAV7SV33_PLEWA</name>
<keyword evidence="2" id="KW-0597">Phosphoprotein</keyword>
<evidence type="ECO:0000256" key="1">
    <source>
        <dbReference type="ARBA" id="ARBA00006491"/>
    </source>
</evidence>
<keyword evidence="5" id="KW-1185">Reference proteome</keyword>
<evidence type="ECO:0000313" key="4">
    <source>
        <dbReference type="EMBL" id="KAJ1168055.1"/>
    </source>
</evidence>
<keyword evidence="3" id="KW-0007">Acetylation</keyword>
<comment type="caution">
    <text evidence="4">The sequence shown here is derived from an EMBL/GenBank/DDBJ whole genome shotgun (WGS) entry which is preliminary data.</text>
</comment>
<evidence type="ECO:0000313" key="5">
    <source>
        <dbReference type="Proteomes" id="UP001066276"/>
    </source>
</evidence>
<organism evidence="4 5">
    <name type="scientific">Pleurodeles waltl</name>
    <name type="common">Iberian ribbed newt</name>
    <dbReference type="NCBI Taxonomy" id="8319"/>
    <lineage>
        <taxon>Eukaryota</taxon>
        <taxon>Metazoa</taxon>
        <taxon>Chordata</taxon>
        <taxon>Craniata</taxon>
        <taxon>Vertebrata</taxon>
        <taxon>Euteleostomi</taxon>
        <taxon>Amphibia</taxon>
        <taxon>Batrachia</taxon>
        <taxon>Caudata</taxon>
        <taxon>Salamandroidea</taxon>
        <taxon>Salamandridae</taxon>
        <taxon>Pleurodelinae</taxon>
        <taxon>Pleurodeles</taxon>
    </lineage>
</organism>
<gene>
    <name evidence="4" type="ORF">NDU88_000010</name>
</gene>
<evidence type="ECO:0000256" key="3">
    <source>
        <dbReference type="ARBA" id="ARBA00022990"/>
    </source>
</evidence>
<dbReference type="Proteomes" id="UP001066276">
    <property type="component" value="Chromosome 4_1"/>
</dbReference>
<accession>A0AAV7SV33</accession>
<comment type="similarity">
    <text evidence="1">Belongs to the FAM118 family.</text>
</comment>
<proteinExistence type="inferred from homology"/>